<evidence type="ECO:0000256" key="1">
    <source>
        <dbReference type="ARBA" id="ARBA00022908"/>
    </source>
</evidence>
<dbReference type="InterPro" id="IPR013762">
    <property type="entry name" value="Integrase-like_cat_sf"/>
</dbReference>
<reference evidence="4 5" key="1">
    <citation type="journal article" date="2024" name="Chem. Sci.">
        <title>Discovery of megapolipeptins by genome mining of a Burkholderiales bacteria collection.</title>
        <authorList>
            <person name="Paulo B.S."/>
            <person name="Recchia M.J.J."/>
            <person name="Lee S."/>
            <person name="Fergusson C.H."/>
            <person name="Romanowski S.B."/>
            <person name="Hernandez A."/>
            <person name="Krull N."/>
            <person name="Liu D.Y."/>
            <person name="Cavanagh H."/>
            <person name="Bos A."/>
            <person name="Gray C.A."/>
            <person name="Murphy B.T."/>
            <person name="Linington R.G."/>
            <person name="Eustaquio A.S."/>
        </authorList>
    </citation>
    <scope>NUCLEOTIDE SEQUENCE [LARGE SCALE GENOMIC DNA]</scope>
    <source>
        <strain evidence="4 5">RL17-379-BIB-C</strain>
    </source>
</reference>
<dbReference type="SUPFAM" id="SSF56349">
    <property type="entry name" value="DNA breaking-rejoining enzymes"/>
    <property type="match status" value="1"/>
</dbReference>
<gene>
    <name evidence="4" type="ORF">PQR00_00685</name>
</gene>
<evidence type="ECO:0000313" key="5">
    <source>
        <dbReference type="Proteomes" id="UP001629288"/>
    </source>
</evidence>
<dbReference type="Proteomes" id="UP001629288">
    <property type="component" value="Unassembled WGS sequence"/>
</dbReference>
<evidence type="ECO:0000256" key="2">
    <source>
        <dbReference type="ARBA" id="ARBA00023172"/>
    </source>
</evidence>
<dbReference type="RefSeq" id="WP_408127741.1">
    <property type="nucleotide sequence ID" value="NZ_JAQQDH010000001.1"/>
</dbReference>
<feature type="domain" description="Tyr recombinase" evidence="3">
    <location>
        <begin position="172"/>
        <end position="324"/>
    </location>
</feature>
<keyword evidence="5" id="KW-1185">Reference proteome</keyword>
<organism evidence="4 5">
    <name type="scientific">Paraburkholderia strydomiana</name>
    <dbReference type="NCBI Taxonomy" id="1245417"/>
    <lineage>
        <taxon>Bacteria</taxon>
        <taxon>Pseudomonadati</taxon>
        <taxon>Pseudomonadota</taxon>
        <taxon>Betaproteobacteria</taxon>
        <taxon>Burkholderiales</taxon>
        <taxon>Burkholderiaceae</taxon>
        <taxon>Paraburkholderia</taxon>
    </lineage>
</organism>
<keyword evidence="1" id="KW-0229">DNA integration</keyword>
<dbReference type="PANTHER" id="PTHR30349">
    <property type="entry name" value="PHAGE INTEGRASE-RELATED"/>
    <property type="match status" value="1"/>
</dbReference>
<dbReference type="PROSITE" id="PS51898">
    <property type="entry name" value="TYR_RECOMBINASE"/>
    <property type="match status" value="1"/>
</dbReference>
<proteinExistence type="predicted"/>
<dbReference type="InterPro" id="IPR050090">
    <property type="entry name" value="Tyrosine_recombinase_XerCD"/>
</dbReference>
<accession>A0ABW9BS74</accession>
<dbReference type="InterPro" id="IPR002104">
    <property type="entry name" value="Integrase_catalytic"/>
</dbReference>
<dbReference type="Pfam" id="PF00589">
    <property type="entry name" value="Phage_integrase"/>
    <property type="match status" value="1"/>
</dbReference>
<protein>
    <submittedName>
        <fullName evidence="4">Site-specific integrase</fullName>
    </submittedName>
</protein>
<evidence type="ECO:0000313" key="4">
    <source>
        <dbReference type="EMBL" id="MFM0442086.1"/>
    </source>
</evidence>
<dbReference type="EMBL" id="JAQQDH010000001">
    <property type="protein sequence ID" value="MFM0442086.1"/>
    <property type="molecule type" value="Genomic_DNA"/>
</dbReference>
<evidence type="ECO:0000259" key="3">
    <source>
        <dbReference type="PROSITE" id="PS51898"/>
    </source>
</evidence>
<sequence length="337" mass="38336">MPIETITKAGRRRYRWTFERVIEDRRVRKAKLLPAGISAKQADELGRKWDAETYALHTGVTKSVVTIGDCVLAHVTDKSATWKDGRKRILILEKWGPEFATQDANDLHAWSIRFVGYLRASVDHHGRPKRPLSDAAIRNVLAYIRAAIKHAHKIGRLDVDQTARMVIPPVNNERHHYPQRKEMLEIARACKHREVRAAIRIAFYSGMRRGEILRAKVTQLGYSLDDTKNGRPRIVPVHPRVAVLARRVRFTLTVKQFEEAWKRARNAAGYPDTKFHDLRHGAASEMINAGIDLFTVGGVLGHKSVVSTKRYSHLVTDRLADAVGRIGQKRKEPQNPV</sequence>
<dbReference type="Gene3D" id="1.10.443.10">
    <property type="entry name" value="Intergrase catalytic core"/>
    <property type="match status" value="1"/>
</dbReference>
<keyword evidence="2" id="KW-0233">DNA recombination</keyword>
<comment type="caution">
    <text evidence="4">The sequence shown here is derived from an EMBL/GenBank/DDBJ whole genome shotgun (WGS) entry which is preliminary data.</text>
</comment>
<dbReference type="InterPro" id="IPR011010">
    <property type="entry name" value="DNA_brk_join_enz"/>
</dbReference>
<dbReference type="PANTHER" id="PTHR30349:SF64">
    <property type="entry name" value="PROPHAGE INTEGRASE INTD-RELATED"/>
    <property type="match status" value="1"/>
</dbReference>
<dbReference type="CDD" id="cd00796">
    <property type="entry name" value="INT_Rci_Hp1_C"/>
    <property type="match status" value="1"/>
</dbReference>
<name>A0ABW9BS74_9BURK</name>